<evidence type="ECO:0000259" key="2">
    <source>
        <dbReference type="Pfam" id="PF03781"/>
    </source>
</evidence>
<dbReference type="Gene3D" id="3.90.1580.10">
    <property type="entry name" value="paralog of FGE (formylglycine-generating enzyme)"/>
    <property type="match status" value="1"/>
</dbReference>
<comment type="caution">
    <text evidence="3">The sequence shown here is derived from an EMBL/GenBank/DDBJ whole genome shotgun (WGS) entry which is preliminary data.</text>
</comment>
<gene>
    <name evidence="3" type="ORF">ACFFSY_14355</name>
</gene>
<dbReference type="PROSITE" id="PS51257">
    <property type="entry name" value="PROKAR_LIPOPROTEIN"/>
    <property type="match status" value="1"/>
</dbReference>
<keyword evidence="4" id="KW-1185">Reference proteome</keyword>
<feature type="signal peptide" evidence="1">
    <location>
        <begin position="1"/>
        <end position="24"/>
    </location>
</feature>
<evidence type="ECO:0000313" key="4">
    <source>
        <dbReference type="Proteomes" id="UP001589747"/>
    </source>
</evidence>
<name>A0ABV5KS93_9BACL</name>
<evidence type="ECO:0000256" key="1">
    <source>
        <dbReference type="SAM" id="SignalP"/>
    </source>
</evidence>
<dbReference type="Pfam" id="PF03781">
    <property type="entry name" value="FGE-sulfatase"/>
    <property type="match status" value="1"/>
</dbReference>
<dbReference type="InterPro" id="IPR005532">
    <property type="entry name" value="SUMF_dom"/>
</dbReference>
<feature type="domain" description="Sulfatase-modifying factor enzyme-like" evidence="2">
    <location>
        <begin position="50"/>
        <end position="299"/>
    </location>
</feature>
<dbReference type="RefSeq" id="WP_377495074.1">
    <property type="nucleotide sequence ID" value="NZ_JBHMDO010000023.1"/>
</dbReference>
<dbReference type="InterPro" id="IPR051043">
    <property type="entry name" value="Sulfatase_Mod_Factor_Kinase"/>
</dbReference>
<sequence length="303" mass="33656">MRWRIIVLLAAAAVATSGCSSSKAEVMQPAPTQNKQTQAEQTSRELAKTDNLVLVEGGAFKHAKFGHYGKDETIASFYIGKYEVTQQEWTTVMGSNPSQFKGADQPVEMISWYDVVEYCNKRSLLEGLQPYYAIDKTKSDPNNKSEYDTVKWIVTINTGANGYRLPTEAEWEYAAGGGQLSKSYSYSGGGNPDEVAWYWRNAGDQYLSGDWNWPIIESNHSRTHAVGGKKPNELGLYDMSGNVREWCWDWYAETGSASDSGSMRVLKGGGWMGDVKSSELAYRGKFEANGYGPDQGFRVSRDA</sequence>
<dbReference type="PANTHER" id="PTHR23150:SF19">
    <property type="entry name" value="FORMYLGLYCINE-GENERATING ENZYME"/>
    <property type="match status" value="1"/>
</dbReference>
<dbReference type="SUPFAM" id="SSF56436">
    <property type="entry name" value="C-type lectin-like"/>
    <property type="match status" value="1"/>
</dbReference>
<protein>
    <submittedName>
        <fullName evidence="3">Formylglycine-generating enzyme family protein</fullName>
    </submittedName>
</protein>
<keyword evidence="1" id="KW-0732">Signal</keyword>
<dbReference type="PANTHER" id="PTHR23150">
    <property type="entry name" value="SULFATASE MODIFYING FACTOR 1, 2"/>
    <property type="match status" value="1"/>
</dbReference>
<feature type="chain" id="PRO_5045651383" evidence="1">
    <location>
        <begin position="25"/>
        <end position="303"/>
    </location>
</feature>
<accession>A0ABV5KS93</accession>
<organism evidence="3 4">
    <name type="scientific">Paenibacillus aurantiacus</name>
    <dbReference type="NCBI Taxonomy" id="1936118"/>
    <lineage>
        <taxon>Bacteria</taxon>
        <taxon>Bacillati</taxon>
        <taxon>Bacillota</taxon>
        <taxon>Bacilli</taxon>
        <taxon>Bacillales</taxon>
        <taxon>Paenibacillaceae</taxon>
        <taxon>Paenibacillus</taxon>
    </lineage>
</organism>
<reference evidence="3 4" key="1">
    <citation type="submission" date="2024-09" db="EMBL/GenBank/DDBJ databases">
        <authorList>
            <person name="Sun Q."/>
            <person name="Mori K."/>
        </authorList>
    </citation>
    <scope>NUCLEOTIDE SEQUENCE [LARGE SCALE GENOMIC DNA]</scope>
    <source>
        <strain evidence="3 4">TISTR 2452</strain>
    </source>
</reference>
<dbReference type="InterPro" id="IPR016187">
    <property type="entry name" value="CTDL_fold"/>
</dbReference>
<dbReference type="Proteomes" id="UP001589747">
    <property type="component" value="Unassembled WGS sequence"/>
</dbReference>
<dbReference type="EMBL" id="JBHMDO010000023">
    <property type="protein sequence ID" value="MFB9327108.1"/>
    <property type="molecule type" value="Genomic_DNA"/>
</dbReference>
<dbReference type="InterPro" id="IPR042095">
    <property type="entry name" value="SUMF_sf"/>
</dbReference>
<evidence type="ECO:0000313" key="3">
    <source>
        <dbReference type="EMBL" id="MFB9327108.1"/>
    </source>
</evidence>
<proteinExistence type="predicted"/>